<dbReference type="Proteomes" id="UP000287171">
    <property type="component" value="Unassembled WGS sequence"/>
</dbReference>
<proteinExistence type="predicted"/>
<evidence type="ECO:0000313" key="2">
    <source>
        <dbReference type="Proteomes" id="UP000287171"/>
    </source>
</evidence>
<accession>A0A402BC89</accession>
<organism evidence="1 2">
    <name type="scientific">Dictyobacter alpinus</name>
    <dbReference type="NCBI Taxonomy" id="2014873"/>
    <lineage>
        <taxon>Bacteria</taxon>
        <taxon>Bacillati</taxon>
        <taxon>Chloroflexota</taxon>
        <taxon>Ktedonobacteria</taxon>
        <taxon>Ktedonobacterales</taxon>
        <taxon>Dictyobacteraceae</taxon>
        <taxon>Dictyobacter</taxon>
    </lineage>
</organism>
<reference evidence="2" key="1">
    <citation type="submission" date="2018-12" db="EMBL/GenBank/DDBJ databases">
        <title>Tengunoibacter tsumagoiensis gen. nov., sp. nov., Dictyobacter kobayashii sp. nov., D. alpinus sp. nov., and D. joshuensis sp. nov. and description of Dictyobacteraceae fam. nov. within the order Ktedonobacterales isolated from Tengu-no-mugimeshi.</title>
        <authorList>
            <person name="Wang C.M."/>
            <person name="Zheng Y."/>
            <person name="Sakai Y."/>
            <person name="Toyoda A."/>
            <person name="Minakuchi Y."/>
            <person name="Abe K."/>
            <person name="Yokota A."/>
            <person name="Yabe S."/>
        </authorList>
    </citation>
    <scope>NUCLEOTIDE SEQUENCE [LARGE SCALE GENOMIC DNA]</scope>
    <source>
        <strain evidence="2">Uno16</strain>
    </source>
</reference>
<name>A0A402BC89_9CHLR</name>
<comment type="caution">
    <text evidence="1">The sequence shown here is derived from an EMBL/GenBank/DDBJ whole genome shotgun (WGS) entry which is preliminary data.</text>
</comment>
<gene>
    <name evidence="1" type="ORF">KDA_44590</name>
</gene>
<dbReference type="AlphaFoldDB" id="A0A402BC89"/>
<sequence>MRGVPDRPLLSMYIVAVLLTRVSKTATKKDLTYTCKYSILEAQMNVKGKRMDTCNG</sequence>
<evidence type="ECO:0000313" key="1">
    <source>
        <dbReference type="EMBL" id="GCE28975.1"/>
    </source>
</evidence>
<protein>
    <submittedName>
        <fullName evidence="1">Uncharacterized protein</fullName>
    </submittedName>
</protein>
<dbReference type="EMBL" id="BIFT01000001">
    <property type="protein sequence ID" value="GCE28975.1"/>
    <property type="molecule type" value="Genomic_DNA"/>
</dbReference>
<keyword evidence="2" id="KW-1185">Reference proteome</keyword>